<dbReference type="AlphaFoldDB" id="A0A840YZ40"/>
<gene>
    <name evidence="2" type="ORF">FHR23_001881</name>
</gene>
<feature type="compositionally biased region" description="Basic and acidic residues" evidence="1">
    <location>
        <begin position="1"/>
        <end position="12"/>
    </location>
</feature>
<sequence length="177" mass="18450">MTDKKIPAEPLKDGPGAAAPRSDDKPVAAKNTAPKPAKPAKDSGDRSEPKATAKSKLKSEAGKLSKQAQEKARGYADQGKTKATGTLHDVSKLIGDAAGDVDTRFGKQYGQYAHSAADAVSGFADTLRDKDVDDLVEEAREFVRKSPALAVGIAAAAGFVIARILRSGIDSAMEAED</sequence>
<proteinExistence type="predicted"/>
<evidence type="ECO:0000256" key="1">
    <source>
        <dbReference type="SAM" id="MobiDB-lite"/>
    </source>
</evidence>
<name>A0A840YZ40_9SPHN</name>
<reference evidence="2 3" key="1">
    <citation type="submission" date="2020-08" db="EMBL/GenBank/DDBJ databases">
        <title>Genomic Encyclopedia of Type Strains, Phase IV (KMG-IV): sequencing the most valuable type-strain genomes for metagenomic binning, comparative biology and taxonomic classification.</title>
        <authorList>
            <person name="Goeker M."/>
        </authorList>
    </citation>
    <scope>NUCLEOTIDE SEQUENCE [LARGE SCALE GENOMIC DNA]</scope>
    <source>
        <strain evidence="2 3">DSM 27203</strain>
    </source>
</reference>
<protein>
    <submittedName>
        <fullName evidence="2">ElaB/YqjD/DUF883 family membrane-anchored ribosome-binding protein</fullName>
    </submittedName>
</protein>
<feature type="region of interest" description="Disordered" evidence="1">
    <location>
        <begin position="1"/>
        <end position="89"/>
    </location>
</feature>
<evidence type="ECO:0000313" key="3">
    <source>
        <dbReference type="Proteomes" id="UP000554342"/>
    </source>
</evidence>
<accession>A0A840YZ40</accession>
<dbReference type="Proteomes" id="UP000554342">
    <property type="component" value="Unassembled WGS sequence"/>
</dbReference>
<keyword evidence="3" id="KW-1185">Reference proteome</keyword>
<organism evidence="2 3">
    <name type="scientific">Stakelama sediminis</name>
    <dbReference type="NCBI Taxonomy" id="463200"/>
    <lineage>
        <taxon>Bacteria</taxon>
        <taxon>Pseudomonadati</taxon>
        <taxon>Pseudomonadota</taxon>
        <taxon>Alphaproteobacteria</taxon>
        <taxon>Sphingomonadales</taxon>
        <taxon>Sphingomonadaceae</taxon>
        <taxon>Stakelama</taxon>
    </lineage>
</organism>
<dbReference type="Gene3D" id="1.20.120.20">
    <property type="entry name" value="Apolipoprotein"/>
    <property type="match status" value="1"/>
</dbReference>
<comment type="caution">
    <text evidence="2">The sequence shown here is derived from an EMBL/GenBank/DDBJ whole genome shotgun (WGS) entry which is preliminary data.</text>
</comment>
<evidence type="ECO:0000313" key="2">
    <source>
        <dbReference type="EMBL" id="MBB5718958.1"/>
    </source>
</evidence>
<dbReference type="RefSeq" id="WP_184003120.1">
    <property type="nucleotide sequence ID" value="NZ_BAABIF010000013.1"/>
</dbReference>
<feature type="compositionally biased region" description="Basic and acidic residues" evidence="1">
    <location>
        <begin position="39"/>
        <end position="74"/>
    </location>
</feature>
<dbReference type="EMBL" id="JACIJI010000002">
    <property type="protein sequence ID" value="MBB5718958.1"/>
    <property type="molecule type" value="Genomic_DNA"/>
</dbReference>